<proteinExistence type="predicted"/>
<accession>E5B9Q1</accession>
<dbReference type="AlphaFoldDB" id="E5B9Q1"/>
<gene>
    <name evidence="1" type="ORF">EAIL5_3308</name>
</gene>
<protein>
    <submittedName>
        <fullName evidence="1">Uncharacterized protein</fullName>
    </submittedName>
</protein>
<evidence type="ECO:0000313" key="1">
    <source>
        <dbReference type="EMBL" id="CBX82128.1"/>
    </source>
</evidence>
<dbReference type="EMBL" id="FR719197">
    <property type="protein sequence ID" value="CBX82128.1"/>
    <property type="molecule type" value="Genomic_DNA"/>
</dbReference>
<organism evidence="1">
    <name type="scientific">Erwinia amylovora ATCC BAA-2158</name>
    <dbReference type="NCBI Taxonomy" id="889211"/>
    <lineage>
        <taxon>Bacteria</taxon>
        <taxon>Pseudomonadati</taxon>
        <taxon>Pseudomonadota</taxon>
        <taxon>Gammaproteobacteria</taxon>
        <taxon>Enterobacterales</taxon>
        <taxon>Erwiniaceae</taxon>
        <taxon>Erwinia</taxon>
    </lineage>
</organism>
<reference evidence="1" key="1">
    <citation type="journal article" date="2011" name="J. Bacteriol.">
        <title>Genome Sequence of an Erwinia amylovora Strain with Pathogenicity Restricted to Rubus Plants.</title>
        <authorList>
            <person name="Powney R."/>
            <person name="Smits T.H."/>
            <person name="Sawbridge T."/>
            <person name="Frey B."/>
            <person name="Blom J."/>
            <person name="Frey J.E."/>
            <person name="Plummer K.M."/>
            <person name="Beer S.V."/>
            <person name="Luck J."/>
            <person name="Duffy B."/>
            <person name="Rodoni B."/>
        </authorList>
    </citation>
    <scope>NUCLEOTIDE SEQUENCE</scope>
    <source>
        <strain evidence="1">ATCC BAA-2158</strain>
    </source>
</reference>
<sequence>MYPLVIGLFSVFKAESKSMSDIFNFNLISLGWL</sequence>
<name>E5B9Q1_ERWAM</name>